<accession>A0A9X9PRG9</accession>
<sequence length="47" mass="5544">MDNPQQISQEVIVTQTKYLRSNLSLSYSQRPWSLEGRPAIRRRTNQP</sequence>
<gene>
    <name evidence="1" type="ORF">BGT96224V316_LOCUS1527</name>
</gene>
<name>A0A9X9PRG9_BLUGR</name>
<dbReference type="AlphaFoldDB" id="A0A9X9PRG9"/>
<reference evidence="1 2" key="1">
    <citation type="submission" date="2018-08" db="EMBL/GenBank/DDBJ databases">
        <authorList>
            <person name="Muller C M."/>
        </authorList>
    </citation>
    <scope>NUCLEOTIDE SEQUENCE [LARGE SCALE GENOMIC DNA]</scope>
</reference>
<evidence type="ECO:0000313" key="1">
    <source>
        <dbReference type="EMBL" id="VCU40286.1"/>
    </source>
</evidence>
<proteinExistence type="predicted"/>
<protein>
    <submittedName>
        <fullName evidence="1">Bgt-50342</fullName>
    </submittedName>
</protein>
<evidence type="ECO:0000313" key="2">
    <source>
        <dbReference type="Proteomes" id="UP000324639"/>
    </source>
</evidence>
<dbReference type="EMBL" id="LR026985">
    <property type="protein sequence ID" value="VCU40286.1"/>
    <property type="molecule type" value="Genomic_DNA"/>
</dbReference>
<keyword evidence="2" id="KW-1185">Reference proteome</keyword>
<organism evidence="1 2">
    <name type="scientific">Blumeria graminis f. sp. tritici</name>
    <dbReference type="NCBI Taxonomy" id="62690"/>
    <lineage>
        <taxon>Eukaryota</taxon>
        <taxon>Fungi</taxon>
        <taxon>Dikarya</taxon>
        <taxon>Ascomycota</taxon>
        <taxon>Pezizomycotina</taxon>
        <taxon>Leotiomycetes</taxon>
        <taxon>Erysiphales</taxon>
        <taxon>Erysiphaceae</taxon>
        <taxon>Blumeria</taxon>
    </lineage>
</organism>
<dbReference type="Proteomes" id="UP000324639">
    <property type="component" value="Chromosome Bgt_-02"/>
</dbReference>